<evidence type="ECO:0000313" key="1">
    <source>
        <dbReference type="EMBL" id="KAH7907965.1"/>
    </source>
</evidence>
<evidence type="ECO:0000313" key="2">
    <source>
        <dbReference type="Proteomes" id="UP000790377"/>
    </source>
</evidence>
<comment type="caution">
    <text evidence="1">The sequence shown here is derived from an EMBL/GenBank/DDBJ whole genome shotgun (WGS) entry which is preliminary data.</text>
</comment>
<organism evidence="1 2">
    <name type="scientific">Hygrophoropsis aurantiaca</name>
    <dbReference type="NCBI Taxonomy" id="72124"/>
    <lineage>
        <taxon>Eukaryota</taxon>
        <taxon>Fungi</taxon>
        <taxon>Dikarya</taxon>
        <taxon>Basidiomycota</taxon>
        <taxon>Agaricomycotina</taxon>
        <taxon>Agaricomycetes</taxon>
        <taxon>Agaricomycetidae</taxon>
        <taxon>Boletales</taxon>
        <taxon>Coniophorineae</taxon>
        <taxon>Hygrophoropsidaceae</taxon>
        <taxon>Hygrophoropsis</taxon>
    </lineage>
</organism>
<dbReference type="EMBL" id="MU267856">
    <property type="protein sequence ID" value="KAH7907965.1"/>
    <property type="molecule type" value="Genomic_DNA"/>
</dbReference>
<sequence>MKTSKRIVLTSDSEESDDPISPLQQPPLLPLFPHPHGAPKTPLRRSSFSLSSLSSNSQRRAQSLPPLEYSEGFNPSSPYVGEKAARQAKKKAKGQQQEQAKAEEATAQRSRLLDPILAALTRHGLTIGDLMSYVFDPRNKQGKHCWTGFFRFKGMATQILDSWVSKKNSSTGRNEVHNWAISYIQRIVKREARTITKSGYLQSRNKPINAQYFLDFDFHKIYQHLREVATVATSIFEAFSISLKQSRSMSDARKATKEKVLSSITLQGLGKYSQANNWGRRVMSVYLYATGAQRQAICVASHVGISESYSSIVCKKRTNDSETEEWQEGSLRRLSNSMRSVTRTIAATGLFAVAYDNINMMFKVAEQLIGRNSSQENGTCATLFPLWKARTKDMLVSDLEKSFDTARNLSIDDIMLHPEEAFTLKRCLIHCILRIIVDHGGEPFTRFRKDLENSRISTDTQIELHKTPLHPLPAMNIDESTIIGNGEVVEAVLDELGVKDSPWQAKHTKIFAGDQLSIARLRTLANIRAGQEGGFAGFSWGIWMPGLFHAKMADMHGILVTHWGKPNTGTRNPGSLSFHNTRLHRNLIILSSLPPFRTCRDLVFVSLYARILHCLELVCRKSSLAECAEVAENFEDLVKMAEEIYEHFTNPDIVSDLRWKRRKACEKDANAKEGDMVFENAVLFLRDALISREFTDAIKAGDSGRVVLILKVFALSYRGNGRTKYAYEMLNFIHNLSNVWPKTIRSIVLNNWLLNPTGRPNSFVEVDLMQEHMNFWIKNIYKAHGSAASWEWLETTAPCVDVLRHLSKIVNSQLGSHSGTTHQALDLSRDIPVLMSSLRDHDVYKQKIGRHLDNDDPPVPDIVTLGLQMLTDTNGSNPVTEFNQGFARLQARRRLTPVVSPSLPVNPTSASASERIPSKPIAPHTTNPDSTEATNPSPAHPPTDIVTNEHQKSPGPAYDATDIEPEALELEDAEEPGDFERSADESMEQTLTLDNPEDVSLDMDTEDACFYESDKDDNETEPLMESDDSDGCDSDSASSECDSEIAGTSYSRDKSDVD</sequence>
<protein>
    <submittedName>
        <fullName evidence="1">Uncharacterized protein</fullName>
    </submittedName>
</protein>
<keyword evidence="2" id="KW-1185">Reference proteome</keyword>
<accession>A0ACB8A3M2</accession>
<gene>
    <name evidence="1" type="ORF">BJ138DRAFT_1013701</name>
</gene>
<name>A0ACB8A3M2_9AGAM</name>
<proteinExistence type="predicted"/>
<reference evidence="1" key="1">
    <citation type="journal article" date="2021" name="New Phytol.">
        <title>Evolutionary innovations through gain and loss of genes in the ectomycorrhizal Boletales.</title>
        <authorList>
            <person name="Wu G."/>
            <person name="Miyauchi S."/>
            <person name="Morin E."/>
            <person name="Kuo A."/>
            <person name="Drula E."/>
            <person name="Varga T."/>
            <person name="Kohler A."/>
            <person name="Feng B."/>
            <person name="Cao Y."/>
            <person name="Lipzen A."/>
            <person name="Daum C."/>
            <person name="Hundley H."/>
            <person name="Pangilinan J."/>
            <person name="Johnson J."/>
            <person name="Barry K."/>
            <person name="LaButti K."/>
            <person name="Ng V."/>
            <person name="Ahrendt S."/>
            <person name="Min B."/>
            <person name="Choi I.G."/>
            <person name="Park H."/>
            <person name="Plett J.M."/>
            <person name="Magnuson J."/>
            <person name="Spatafora J.W."/>
            <person name="Nagy L.G."/>
            <person name="Henrissat B."/>
            <person name="Grigoriev I.V."/>
            <person name="Yang Z.L."/>
            <person name="Xu J."/>
            <person name="Martin F.M."/>
        </authorList>
    </citation>
    <scope>NUCLEOTIDE SEQUENCE</scope>
    <source>
        <strain evidence="1">ATCC 28755</strain>
    </source>
</reference>
<dbReference type="Proteomes" id="UP000790377">
    <property type="component" value="Unassembled WGS sequence"/>
</dbReference>